<dbReference type="CDD" id="cd02440">
    <property type="entry name" value="AdoMet_MTases"/>
    <property type="match status" value="1"/>
</dbReference>
<dbReference type="GO" id="GO:0008757">
    <property type="term" value="F:S-adenosylmethionine-dependent methyltransferase activity"/>
    <property type="evidence" value="ECO:0007669"/>
    <property type="project" value="InterPro"/>
</dbReference>
<dbReference type="InterPro" id="IPR029063">
    <property type="entry name" value="SAM-dependent_MTases_sf"/>
</dbReference>
<evidence type="ECO:0000259" key="2">
    <source>
        <dbReference type="Pfam" id="PF08241"/>
    </source>
</evidence>
<dbReference type="PANTHER" id="PTHR44942:SF10">
    <property type="entry name" value="METHYLTRANSFERASE TYPE 11 DOMAIN-CONTAINING PROTEIN"/>
    <property type="match status" value="1"/>
</dbReference>
<evidence type="ECO:0000256" key="1">
    <source>
        <dbReference type="SAM" id="MobiDB-lite"/>
    </source>
</evidence>
<dbReference type="Pfam" id="PF08241">
    <property type="entry name" value="Methyltransf_11"/>
    <property type="match status" value="1"/>
</dbReference>
<comment type="caution">
    <text evidence="3">The sequence shown here is derived from an EMBL/GenBank/DDBJ whole genome shotgun (WGS) entry which is preliminary data.</text>
</comment>
<feature type="compositionally biased region" description="Low complexity" evidence="1">
    <location>
        <begin position="1"/>
        <end position="17"/>
    </location>
</feature>
<proteinExistence type="predicted"/>
<gene>
    <name evidence="3" type="ORF">FSARC_5910</name>
</gene>
<dbReference type="InterPro" id="IPR013216">
    <property type="entry name" value="Methyltransf_11"/>
</dbReference>
<evidence type="ECO:0000313" key="3">
    <source>
        <dbReference type="EMBL" id="KAF4966401.1"/>
    </source>
</evidence>
<organism evidence="3 4">
    <name type="scientific">Fusarium sarcochroum</name>
    <dbReference type="NCBI Taxonomy" id="1208366"/>
    <lineage>
        <taxon>Eukaryota</taxon>
        <taxon>Fungi</taxon>
        <taxon>Dikarya</taxon>
        <taxon>Ascomycota</taxon>
        <taxon>Pezizomycotina</taxon>
        <taxon>Sordariomycetes</taxon>
        <taxon>Hypocreomycetidae</taxon>
        <taxon>Hypocreales</taxon>
        <taxon>Nectriaceae</taxon>
        <taxon>Fusarium</taxon>
        <taxon>Fusarium lateritium species complex</taxon>
    </lineage>
</organism>
<dbReference type="EMBL" id="JABEXW010000294">
    <property type="protein sequence ID" value="KAF4966401.1"/>
    <property type="molecule type" value="Genomic_DNA"/>
</dbReference>
<reference evidence="3" key="1">
    <citation type="journal article" date="2020" name="BMC Genomics">
        <title>Correction to: Identification and distribution of gene clusters required for synthesis of sphingolipid metabolism inhibitors in diverse species of the filamentous fungus Fusarium.</title>
        <authorList>
            <person name="Kim H.S."/>
            <person name="Lohmar J.M."/>
            <person name="Busman M."/>
            <person name="Brown D.W."/>
            <person name="Naumann T.A."/>
            <person name="Divon H.H."/>
            <person name="Lysoe E."/>
            <person name="Uhlig S."/>
            <person name="Proctor R.H."/>
        </authorList>
    </citation>
    <scope>NUCLEOTIDE SEQUENCE</scope>
    <source>
        <strain evidence="3">NRRL 20472</strain>
    </source>
</reference>
<dbReference type="SUPFAM" id="SSF53335">
    <property type="entry name" value="S-adenosyl-L-methionine-dependent methyltransferases"/>
    <property type="match status" value="1"/>
</dbReference>
<dbReference type="Proteomes" id="UP000622797">
    <property type="component" value="Unassembled WGS sequence"/>
</dbReference>
<dbReference type="Gene3D" id="3.40.50.150">
    <property type="entry name" value="Vaccinia Virus protein VP39"/>
    <property type="match status" value="1"/>
</dbReference>
<dbReference type="InterPro" id="IPR051052">
    <property type="entry name" value="Diverse_substrate_MTase"/>
</dbReference>
<protein>
    <recommendedName>
        <fullName evidence="2">Methyltransferase type 11 domain-containing protein</fullName>
    </recommendedName>
</protein>
<dbReference type="OrthoDB" id="10027013at2759"/>
<feature type="domain" description="Methyltransferase type 11" evidence="2">
    <location>
        <begin position="60"/>
        <end position="161"/>
    </location>
</feature>
<keyword evidence="4" id="KW-1185">Reference proteome</keyword>
<accession>A0A8H4TYK1</accession>
<feature type="region of interest" description="Disordered" evidence="1">
    <location>
        <begin position="1"/>
        <end position="30"/>
    </location>
</feature>
<sequence length="321" mass="34900">MAQDQKPSSADSKPSDPTFRSYSHAQGTNYAQHRRNYSPKLYESIISYHKSSSGQFDTLLDVGCGPGTAVSTLAPNFKVAYGIDPSEAMISTARSISKTSVTGGNVRFEVSTAEALGSDLEPPIVDGTVDVITAATCAHWFDLPRFWTQAAKTLKPGGTVALWVSGSIKVDPSMPNHEAIQAVVDEIDVTVADYMLPGNILGRDLYRDLALPWTLPSPVSAFDPESLVRKEWGTGPDAETQFFANQPPINFDMMELALGTASPVTRWREAHPEAVGTENDVVRQVRRKTEKILFDAGVEPGKEMLKADMTGVLLLLRKKGD</sequence>
<evidence type="ECO:0000313" key="4">
    <source>
        <dbReference type="Proteomes" id="UP000622797"/>
    </source>
</evidence>
<dbReference type="PANTHER" id="PTHR44942">
    <property type="entry name" value="METHYLTRANSF_11 DOMAIN-CONTAINING PROTEIN"/>
    <property type="match status" value="1"/>
</dbReference>
<reference evidence="3" key="2">
    <citation type="submission" date="2020-05" db="EMBL/GenBank/DDBJ databases">
        <authorList>
            <person name="Kim H.-S."/>
            <person name="Proctor R.H."/>
            <person name="Brown D.W."/>
        </authorList>
    </citation>
    <scope>NUCLEOTIDE SEQUENCE</scope>
    <source>
        <strain evidence="3">NRRL 20472</strain>
    </source>
</reference>
<name>A0A8H4TYK1_9HYPO</name>
<feature type="compositionally biased region" description="Polar residues" evidence="1">
    <location>
        <begin position="18"/>
        <end position="30"/>
    </location>
</feature>
<dbReference type="AlphaFoldDB" id="A0A8H4TYK1"/>